<keyword evidence="2" id="KW-0812">Transmembrane</keyword>
<reference evidence="3" key="1">
    <citation type="submission" date="2019-12" db="EMBL/GenBank/DDBJ databases">
        <authorList>
            <person name="zhang j."/>
            <person name="sun C.M."/>
        </authorList>
    </citation>
    <scope>NUCLEOTIDE SEQUENCE</scope>
    <source>
        <strain evidence="3">NS-1</strain>
    </source>
</reference>
<keyword evidence="2" id="KW-0472">Membrane</keyword>
<name>A0A8A7KEG7_9FIRM</name>
<keyword evidence="2" id="KW-1133">Transmembrane helix</keyword>
<keyword evidence="4" id="KW-1185">Reference proteome</keyword>
<dbReference type="KEGG" id="ifn:GM661_18555"/>
<feature type="transmembrane region" description="Helical" evidence="2">
    <location>
        <begin position="7"/>
        <end position="25"/>
    </location>
</feature>
<dbReference type="Pfam" id="PF14042">
    <property type="entry name" value="DUF4247"/>
    <property type="match status" value="1"/>
</dbReference>
<organism evidence="3 4">
    <name type="scientific">Iocasia fonsfrigidae</name>
    <dbReference type="NCBI Taxonomy" id="2682810"/>
    <lineage>
        <taxon>Bacteria</taxon>
        <taxon>Bacillati</taxon>
        <taxon>Bacillota</taxon>
        <taxon>Clostridia</taxon>
        <taxon>Halanaerobiales</taxon>
        <taxon>Halanaerobiaceae</taxon>
        <taxon>Iocasia</taxon>
    </lineage>
</organism>
<dbReference type="InterPro" id="IPR025341">
    <property type="entry name" value="DUF4247"/>
</dbReference>
<evidence type="ECO:0000313" key="3">
    <source>
        <dbReference type="EMBL" id="QTL99811.1"/>
    </source>
</evidence>
<evidence type="ECO:0000256" key="2">
    <source>
        <dbReference type="SAM" id="Phobius"/>
    </source>
</evidence>
<evidence type="ECO:0000256" key="1">
    <source>
        <dbReference type="SAM" id="MobiDB-lite"/>
    </source>
</evidence>
<proteinExistence type="predicted"/>
<protein>
    <submittedName>
        <fullName evidence="3">DUF4247 domain-containing protein</fullName>
    </submittedName>
</protein>
<dbReference type="Proteomes" id="UP000665020">
    <property type="component" value="Chromosome"/>
</dbReference>
<gene>
    <name evidence="3" type="ORF">GM661_18555</name>
</gene>
<dbReference type="EMBL" id="CP046640">
    <property type="protein sequence ID" value="QTL99811.1"/>
    <property type="molecule type" value="Genomic_DNA"/>
</dbReference>
<accession>A0A8A7KEG7</accession>
<feature type="region of interest" description="Disordered" evidence="1">
    <location>
        <begin position="139"/>
        <end position="158"/>
    </location>
</feature>
<dbReference type="AlphaFoldDB" id="A0A8A7KEG7"/>
<evidence type="ECO:0000313" key="4">
    <source>
        <dbReference type="Proteomes" id="UP000665020"/>
    </source>
</evidence>
<sequence>MMEKRDIIVSLGVLILIIFIVGGLLTGRGPNIVKAVDKKYALKSVEGAVKTYDSKDDLNMTVNSISSLKKPYDQKIDSTGKSILLYDEAVIIVEDKGGHTEIELIEDHKTAYRRHHNTMVFFWGNNLYRSGRIRTPRSIREGSIGSSSSRGGGFGFGK</sequence>